<comment type="function">
    <text evidence="2 10">Catalyzes the isomerization between 2-isopropylmalate and 3-isopropylmalate, via the formation of 2-isopropylmaleate.</text>
</comment>
<evidence type="ECO:0000256" key="8">
    <source>
        <dbReference type="ARBA" id="ARBA00023239"/>
    </source>
</evidence>
<dbReference type="Pfam" id="PF00694">
    <property type="entry name" value="Aconitase_C"/>
    <property type="match status" value="1"/>
</dbReference>
<dbReference type="NCBIfam" id="NF002458">
    <property type="entry name" value="PRK01641.1"/>
    <property type="match status" value="1"/>
</dbReference>
<keyword evidence="7 10" id="KW-0028">Amino-acid biosynthesis</keyword>
<dbReference type="EMBL" id="UYIO01000001">
    <property type="protein sequence ID" value="VDG76255.1"/>
    <property type="molecule type" value="Genomic_DNA"/>
</dbReference>
<sequence>MEKFSVHTGIGVPLRETAVDTDQILPAAYLKRITKTGYEDALFAVRRRDPEFVLNQEAYKHGSVLVAGRDFGTGSSREHAVWGLRDWGFKAVLAPRFGDIFRGNMGKQGLVAGVISDACAETLWQLLESQPGIEITVNLEEKTVTCGDFTDSFEIDDYTRWRLQEGLDDIALTLRDADLIREYEERRPSYKPRTLPQRHLPAAPVSSAREADMPTREGPLGAEVPLG</sequence>
<comment type="catalytic activity">
    <reaction evidence="1 10">
        <text>(2R,3S)-3-isopropylmalate = (2S)-2-isopropylmalate</text>
        <dbReference type="Rhea" id="RHEA:32287"/>
        <dbReference type="ChEBI" id="CHEBI:1178"/>
        <dbReference type="ChEBI" id="CHEBI:35121"/>
        <dbReference type="EC" id="4.2.1.33"/>
    </reaction>
</comment>
<evidence type="ECO:0000256" key="6">
    <source>
        <dbReference type="ARBA" id="ARBA00022430"/>
    </source>
</evidence>
<dbReference type="GO" id="GO:0009098">
    <property type="term" value="P:L-leucine biosynthetic process"/>
    <property type="evidence" value="ECO:0007669"/>
    <property type="project" value="UniProtKB-UniRule"/>
</dbReference>
<dbReference type="PANTHER" id="PTHR43345:SF5">
    <property type="entry name" value="3-ISOPROPYLMALATE DEHYDRATASE SMALL SUBUNIT"/>
    <property type="match status" value="1"/>
</dbReference>
<dbReference type="Proteomes" id="UP000269974">
    <property type="component" value="Unassembled WGS sequence"/>
</dbReference>
<dbReference type="AlphaFoldDB" id="A0A1G7E2U0"/>
<keyword evidence="6 10" id="KW-0432">Leucine biosynthesis</keyword>
<comment type="pathway">
    <text evidence="3 10">Amino-acid biosynthesis; L-leucine biosynthesis; L-leucine from 3-methyl-2-oxobutanoate: step 2/4.</text>
</comment>
<comment type="similarity">
    <text evidence="4 10">Belongs to the LeuD family. LeuD type 1 subfamily.</text>
</comment>
<evidence type="ECO:0000256" key="9">
    <source>
        <dbReference type="ARBA" id="ARBA00023304"/>
    </source>
</evidence>
<gene>
    <name evidence="10 13" type="primary">leuD</name>
    <name evidence="15" type="ORF">NCTC10327_00918</name>
    <name evidence="13" type="ORF">R6G71_04380</name>
    <name evidence="14" type="ORF">SAMN05421878_11441</name>
</gene>
<dbReference type="GO" id="GO:0016853">
    <property type="term" value="F:isomerase activity"/>
    <property type="evidence" value="ECO:0007669"/>
    <property type="project" value="UniProtKB-KW"/>
</dbReference>
<dbReference type="InterPro" id="IPR000573">
    <property type="entry name" value="AconitaseA/IPMdHydase_ssu_swvl"/>
</dbReference>
<keyword evidence="8 10" id="KW-0456">Lyase</keyword>
<dbReference type="GO" id="GO:0003861">
    <property type="term" value="F:3-isopropylmalate dehydratase activity"/>
    <property type="evidence" value="ECO:0007669"/>
    <property type="project" value="UniProtKB-UniRule"/>
</dbReference>
<dbReference type="Gene3D" id="3.20.19.10">
    <property type="entry name" value="Aconitase, domain 4"/>
    <property type="match status" value="1"/>
</dbReference>
<proteinExistence type="inferred from homology"/>
<dbReference type="FunFam" id="3.20.19.10:FF:000003">
    <property type="entry name" value="3-isopropylmalate dehydratase small subunit"/>
    <property type="match status" value="1"/>
</dbReference>
<dbReference type="InterPro" id="IPR015928">
    <property type="entry name" value="Aconitase/3IPM_dehydase_swvl"/>
</dbReference>
<feature type="domain" description="Aconitase A/isopropylmalate dehydratase small subunit swivel" evidence="12">
    <location>
        <begin position="1"/>
        <end position="111"/>
    </location>
</feature>
<accession>A0A1G7E2U0</accession>
<dbReference type="CDD" id="cd01577">
    <property type="entry name" value="IPMI_Swivel"/>
    <property type="match status" value="1"/>
</dbReference>
<reference evidence="16" key="1">
    <citation type="submission" date="2016-10" db="EMBL/GenBank/DDBJ databases">
        <authorList>
            <person name="Varghese N."/>
        </authorList>
    </citation>
    <scope>NUCLEOTIDE SEQUENCE [LARGE SCALE GENOMIC DNA]</scope>
    <source>
        <strain evidence="16">DSM 20639</strain>
    </source>
</reference>
<protein>
    <recommendedName>
        <fullName evidence="10">3-isopropylmalate dehydratase small subunit</fullName>
        <ecNumber evidence="10">4.2.1.33</ecNumber>
    </recommendedName>
    <alternativeName>
        <fullName evidence="10">Alpha-IPM isomerase</fullName>
        <shortName evidence="10">IPMI</shortName>
    </alternativeName>
    <alternativeName>
        <fullName evidence="10">Isopropylmalate isomerase</fullName>
    </alternativeName>
</protein>
<keyword evidence="16" id="KW-1185">Reference proteome</keyword>
<evidence type="ECO:0000256" key="2">
    <source>
        <dbReference type="ARBA" id="ARBA00002695"/>
    </source>
</evidence>
<dbReference type="InterPro" id="IPR033940">
    <property type="entry name" value="IPMI_Swivel"/>
</dbReference>
<evidence type="ECO:0000313" key="16">
    <source>
        <dbReference type="Proteomes" id="UP000182744"/>
    </source>
</evidence>
<dbReference type="InterPro" id="IPR050075">
    <property type="entry name" value="LeuD"/>
</dbReference>
<evidence type="ECO:0000259" key="12">
    <source>
        <dbReference type="Pfam" id="PF00694"/>
    </source>
</evidence>
<comment type="subunit">
    <text evidence="5 10">Heterodimer of LeuC and LeuD.</text>
</comment>
<dbReference type="EMBL" id="JAWNFU010000002">
    <property type="protein sequence ID" value="MDY5153288.1"/>
    <property type="molecule type" value="Genomic_DNA"/>
</dbReference>
<feature type="region of interest" description="Disordered" evidence="11">
    <location>
        <begin position="188"/>
        <end position="227"/>
    </location>
</feature>
<keyword evidence="15" id="KW-0413">Isomerase</keyword>
<dbReference type="EMBL" id="FNAU01000014">
    <property type="protein sequence ID" value="SDE57830.1"/>
    <property type="molecule type" value="Genomic_DNA"/>
</dbReference>
<reference evidence="14" key="2">
    <citation type="submission" date="2016-10" db="EMBL/GenBank/DDBJ databases">
        <authorList>
            <person name="de Groot N.N."/>
        </authorList>
    </citation>
    <scope>NUCLEOTIDE SEQUENCE [LARGE SCALE GENOMIC DNA]</scope>
    <source>
        <strain evidence="14">DSM 20639</strain>
    </source>
</reference>
<dbReference type="GO" id="GO:0009316">
    <property type="term" value="C:3-isopropylmalate dehydratase complex"/>
    <property type="evidence" value="ECO:0007669"/>
    <property type="project" value="InterPro"/>
</dbReference>
<dbReference type="PANTHER" id="PTHR43345">
    <property type="entry name" value="3-ISOPROPYLMALATE DEHYDRATASE SMALL SUBUNIT 2-RELATED-RELATED"/>
    <property type="match status" value="1"/>
</dbReference>
<evidence type="ECO:0000256" key="11">
    <source>
        <dbReference type="SAM" id="MobiDB-lite"/>
    </source>
</evidence>
<dbReference type="NCBIfam" id="TIGR00171">
    <property type="entry name" value="leuD"/>
    <property type="match status" value="1"/>
</dbReference>
<name>A0A1G7E2U0_9ACTO</name>
<evidence type="ECO:0000256" key="5">
    <source>
        <dbReference type="ARBA" id="ARBA00011271"/>
    </source>
</evidence>
<reference evidence="15 17" key="3">
    <citation type="submission" date="2018-11" db="EMBL/GenBank/DDBJ databases">
        <authorList>
            <consortium name="Pathogen Informatics"/>
        </authorList>
    </citation>
    <scope>NUCLEOTIDE SEQUENCE [LARGE SCALE GENOMIC DNA]</scope>
    <source>
        <strain evidence="15 17">NCTC10327</strain>
    </source>
</reference>
<evidence type="ECO:0000256" key="3">
    <source>
        <dbReference type="ARBA" id="ARBA00004729"/>
    </source>
</evidence>
<evidence type="ECO:0000313" key="13">
    <source>
        <dbReference type="EMBL" id="MDY5153288.1"/>
    </source>
</evidence>
<evidence type="ECO:0000313" key="14">
    <source>
        <dbReference type="EMBL" id="SDE57830.1"/>
    </source>
</evidence>
<dbReference type="SUPFAM" id="SSF52016">
    <property type="entry name" value="LeuD/IlvD-like"/>
    <property type="match status" value="1"/>
</dbReference>
<reference evidence="13" key="4">
    <citation type="submission" date="2023-10" db="EMBL/GenBank/DDBJ databases">
        <title>Whole Genome based description of the genera Actinobaculum and Actinotignum reveals a complex phylogenetic relationship within the species included in the genus Actinotignum.</title>
        <authorList>
            <person name="Jensen C.S."/>
            <person name="Dargis R."/>
            <person name="Kemp M."/>
            <person name="Christensen J.J."/>
        </authorList>
    </citation>
    <scope>NUCLEOTIDE SEQUENCE</scope>
    <source>
        <strain evidence="13">Actinobaculum_suis_CCUG19206T</strain>
    </source>
</reference>
<dbReference type="RefSeq" id="WP_074663438.1">
    <property type="nucleotide sequence ID" value="NZ_FNAU01000014.1"/>
</dbReference>
<evidence type="ECO:0000256" key="7">
    <source>
        <dbReference type="ARBA" id="ARBA00022605"/>
    </source>
</evidence>
<evidence type="ECO:0000313" key="17">
    <source>
        <dbReference type="Proteomes" id="UP000269974"/>
    </source>
</evidence>
<dbReference type="HAMAP" id="MF_01031">
    <property type="entry name" value="LeuD_type1"/>
    <property type="match status" value="1"/>
</dbReference>
<dbReference type="UniPathway" id="UPA00048">
    <property type="reaction ID" value="UER00071"/>
</dbReference>
<evidence type="ECO:0000256" key="10">
    <source>
        <dbReference type="HAMAP-Rule" id="MF_01031"/>
    </source>
</evidence>
<evidence type="ECO:0000313" key="15">
    <source>
        <dbReference type="EMBL" id="VDG76255.1"/>
    </source>
</evidence>
<keyword evidence="9 10" id="KW-0100">Branched-chain amino acid biosynthesis</keyword>
<organism evidence="14 16">
    <name type="scientific">Actinobaculum suis</name>
    <dbReference type="NCBI Taxonomy" id="1657"/>
    <lineage>
        <taxon>Bacteria</taxon>
        <taxon>Bacillati</taxon>
        <taxon>Actinomycetota</taxon>
        <taxon>Actinomycetes</taxon>
        <taxon>Actinomycetales</taxon>
        <taxon>Actinomycetaceae</taxon>
        <taxon>Actinobaculum</taxon>
    </lineage>
</organism>
<evidence type="ECO:0000256" key="1">
    <source>
        <dbReference type="ARBA" id="ARBA00000491"/>
    </source>
</evidence>
<dbReference type="Proteomes" id="UP001273799">
    <property type="component" value="Unassembled WGS sequence"/>
</dbReference>
<evidence type="ECO:0000256" key="4">
    <source>
        <dbReference type="ARBA" id="ARBA00009845"/>
    </source>
</evidence>
<dbReference type="InterPro" id="IPR004431">
    <property type="entry name" value="3-IsopropMal_deHydase_ssu"/>
</dbReference>
<dbReference type="EC" id="4.2.1.33" evidence="10"/>
<dbReference type="Proteomes" id="UP000182744">
    <property type="component" value="Unassembled WGS sequence"/>
</dbReference>